<gene>
    <name evidence="2" type="ORF">PSA7680_00157</name>
</gene>
<dbReference type="Gene3D" id="2.170.16.10">
    <property type="entry name" value="Hedgehog/Intein (Hint) domain"/>
    <property type="match status" value="1"/>
</dbReference>
<accession>A0A1Y5RAF1</accession>
<organism evidence="2 3">
    <name type="scientific">Pseudoruegeria aquimaris</name>
    <dbReference type="NCBI Taxonomy" id="393663"/>
    <lineage>
        <taxon>Bacteria</taxon>
        <taxon>Pseudomonadati</taxon>
        <taxon>Pseudomonadota</taxon>
        <taxon>Alphaproteobacteria</taxon>
        <taxon>Rhodobacterales</taxon>
        <taxon>Roseobacteraceae</taxon>
        <taxon>Pseudoruegeria</taxon>
    </lineage>
</organism>
<dbReference type="SUPFAM" id="SSF51294">
    <property type="entry name" value="Hedgehog/intein (Hint) domain"/>
    <property type="match status" value="1"/>
</dbReference>
<reference evidence="2 3" key="1">
    <citation type="submission" date="2017-03" db="EMBL/GenBank/DDBJ databases">
        <authorList>
            <person name="Afonso C.L."/>
            <person name="Miller P.J."/>
            <person name="Scott M.A."/>
            <person name="Spackman E."/>
            <person name="Goraichik I."/>
            <person name="Dimitrov K.M."/>
            <person name="Suarez D.L."/>
            <person name="Swayne D.E."/>
        </authorList>
    </citation>
    <scope>NUCLEOTIDE SEQUENCE [LARGE SCALE GENOMIC DNA]</scope>
    <source>
        <strain evidence="2 3">CECT 7680</strain>
    </source>
</reference>
<proteinExistence type="predicted"/>
<evidence type="ECO:0000313" key="3">
    <source>
        <dbReference type="Proteomes" id="UP000193409"/>
    </source>
</evidence>
<dbReference type="InterPro" id="IPR036844">
    <property type="entry name" value="Hint_dom_sf"/>
</dbReference>
<evidence type="ECO:0000313" key="2">
    <source>
        <dbReference type="EMBL" id="SLN11725.1"/>
    </source>
</evidence>
<protein>
    <recommendedName>
        <fullName evidence="1">Hedgehog/Intein (Hint) domain-containing protein</fullName>
    </recommendedName>
</protein>
<feature type="domain" description="Hedgehog/Intein (Hint)" evidence="1">
    <location>
        <begin position="175"/>
        <end position="322"/>
    </location>
</feature>
<dbReference type="OrthoDB" id="6305173at2"/>
<dbReference type="InterPro" id="IPR028992">
    <property type="entry name" value="Hedgehog/Intein_dom"/>
</dbReference>
<dbReference type="Pfam" id="PF13403">
    <property type="entry name" value="Hint_2"/>
    <property type="match status" value="1"/>
</dbReference>
<dbReference type="EMBL" id="FWFQ01000001">
    <property type="protein sequence ID" value="SLN11725.1"/>
    <property type="molecule type" value="Genomic_DNA"/>
</dbReference>
<dbReference type="Proteomes" id="UP000193409">
    <property type="component" value="Unassembled WGS sequence"/>
</dbReference>
<name>A0A1Y5RAF1_9RHOB</name>
<keyword evidence="3" id="KW-1185">Reference proteome</keyword>
<dbReference type="RefSeq" id="WP_085866754.1">
    <property type="nucleotide sequence ID" value="NZ_FWFQ01000001.1"/>
</dbReference>
<sequence>MPTNSFYVYNTGALNVSGGTISLDPNFNAADDRWILEITDDDNQLDGDFSNNEQGYDANQTGVLYETDGTTLANPGGGPVNGDRVYAENQLLLTGSDGSLITIYVMESGGTFVGYLPTAPLTPGVTYAYTSTNVIGNDEVAGTFWNFFYGGTDETDPTTYVDPSTGESNIIGAVVCFTPDALVRTPDGMRPIGGLRRGDQVMTRDNGYQEIRWLHRRRLTQADLRANPHLAPIVIERGAMGPDTPFCRTRVSPQHRILVASPMNEMLFGTEVTLAPAKGLIDGKRIWQDHRCRSVEYVHLLFDSHEILEADGLQSESFHPGDWTMGHLPEEALRELFEIFPSLARRHESYGPAAYPALSVREARLLVA</sequence>
<dbReference type="AlphaFoldDB" id="A0A1Y5RAF1"/>
<evidence type="ECO:0000259" key="1">
    <source>
        <dbReference type="Pfam" id="PF13403"/>
    </source>
</evidence>